<evidence type="ECO:0000313" key="9">
    <source>
        <dbReference type="Proteomes" id="UP000430975"/>
    </source>
</evidence>
<proteinExistence type="inferred from homology"/>
<accession>A0A6I2GM79</accession>
<keyword evidence="5 7" id="KW-1133">Transmembrane helix</keyword>
<dbReference type="CDD" id="cd13127">
    <property type="entry name" value="MATE_tuaB_like"/>
    <property type="match status" value="1"/>
</dbReference>
<comment type="similarity">
    <text evidence="2">Belongs to the polysaccharide synthase family.</text>
</comment>
<organism evidence="8 9">
    <name type="scientific">Fundicoccus ignavus</name>
    <dbReference type="NCBI Taxonomy" id="2664442"/>
    <lineage>
        <taxon>Bacteria</taxon>
        <taxon>Bacillati</taxon>
        <taxon>Bacillota</taxon>
        <taxon>Bacilli</taxon>
        <taxon>Lactobacillales</taxon>
        <taxon>Aerococcaceae</taxon>
        <taxon>Fundicoccus</taxon>
    </lineage>
</organism>
<evidence type="ECO:0000256" key="4">
    <source>
        <dbReference type="ARBA" id="ARBA00022692"/>
    </source>
</evidence>
<evidence type="ECO:0000256" key="3">
    <source>
        <dbReference type="ARBA" id="ARBA00022475"/>
    </source>
</evidence>
<dbReference type="GO" id="GO:0005886">
    <property type="term" value="C:plasma membrane"/>
    <property type="evidence" value="ECO:0007669"/>
    <property type="project" value="UniProtKB-SubCell"/>
</dbReference>
<keyword evidence="6 7" id="KW-0472">Membrane</keyword>
<keyword evidence="3" id="KW-1003">Cell membrane</keyword>
<keyword evidence="4 7" id="KW-0812">Transmembrane</keyword>
<keyword evidence="9" id="KW-1185">Reference proteome</keyword>
<evidence type="ECO:0000256" key="1">
    <source>
        <dbReference type="ARBA" id="ARBA00004651"/>
    </source>
</evidence>
<dbReference type="Proteomes" id="UP000430975">
    <property type="component" value="Unassembled WGS sequence"/>
</dbReference>
<feature type="transmembrane region" description="Helical" evidence="7">
    <location>
        <begin position="82"/>
        <end position="110"/>
    </location>
</feature>
<dbReference type="Pfam" id="PF13440">
    <property type="entry name" value="Polysacc_synt_3"/>
    <property type="match status" value="1"/>
</dbReference>
<feature type="transmembrane region" description="Helical" evidence="7">
    <location>
        <begin position="296"/>
        <end position="318"/>
    </location>
</feature>
<feature type="transmembrane region" description="Helical" evidence="7">
    <location>
        <begin position="149"/>
        <end position="170"/>
    </location>
</feature>
<evidence type="ECO:0000256" key="2">
    <source>
        <dbReference type="ARBA" id="ARBA00007430"/>
    </source>
</evidence>
<feature type="transmembrane region" description="Helical" evidence="7">
    <location>
        <begin position="366"/>
        <end position="389"/>
    </location>
</feature>
<feature type="transmembrane region" description="Helical" evidence="7">
    <location>
        <begin position="116"/>
        <end position="137"/>
    </location>
</feature>
<feature type="transmembrane region" description="Helical" evidence="7">
    <location>
        <begin position="417"/>
        <end position="434"/>
    </location>
</feature>
<evidence type="ECO:0000256" key="5">
    <source>
        <dbReference type="ARBA" id="ARBA00022989"/>
    </source>
</evidence>
<sequence>MEHKVNRNSIISALIWKLLERGGAQVIQLLVQIIIARLLSPEEFGTMAIILVFVNLAQVFIQGGFNIALIQKKDSDELDFSSIFYLSLVIASFFYILLFFFAPVIARFYLDEQLIILLRVIGIVLFTGALNTVQMAYVSKYMLFKKSAFCSLLATVISGIIGIAFAYLGIGIWALVFQQISYSVVNSITLWIKIKWRPKLVFSFVRVTRLFSYGSKILSSSLIYRIYLELRTLIIGRIFSSTSLGFYQRGEQIPRVLVNNIDGAIQSVILPSLAVFQDDLPKIKSMIRRSLKTSSYIIFPIMFGLAAVSDTFVFLILGEQWIPTVPFLIIFSLTYSLWPMITINQQPARALGRSDIILKTEIIKRILGLLIILITVPLGVIAIAVGFFIERLIESGINAYPNKKLIDYKYYEQLVDILPSLCQSIIMAIIVYLMNYLEINLLVKLILQIIAGVFIYLALSIIFKNDSFEYFRKMIFVKDKK</sequence>
<dbReference type="EMBL" id="WJQS01000001">
    <property type="protein sequence ID" value="MRI84625.1"/>
    <property type="molecule type" value="Genomic_DNA"/>
</dbReference>
<reference evidence="8 9" key="1">
    <citation type="submission" date="2019-11" db="EMBL/GenBank/DDBJ databases">
        <title>Characterisation of Fundicoccus ignavus gen. nov. sp. nov., a novel genus of the family Aerococcaceae isolated from bulk tank milk.</title>
        <authorList>
            <person name="Siebert A."/>
            <person name="Huptas C."/>
            <person name="Wenning M."/>
            <person name="Scherer S."/>
            <person name="Doll E.V."/>
        </authorList>
    </citation>
    <scope>NUCLEOTIDE SEQUENCE [LARGE SCALE GENOMIC DNA]</scope>
    <source>
        <strain evidence="8 9">WS4759</strain>
    </source>
</reference>
<evidence type="ECO:0000256" key="7">
    <source>
        <dbReference type="SAM" id="Phobius"/>
    </source>
</evidence>
<gene>
    <name evidence="8" type="ORF">GIY09_01775</name>
</gene>
<protein>
    <submittedName>
        <fullName evidence="8">Oligosaccharide flippase family protein</fullName>
    </submittedName>
</protein>
<dbReference type="PANTHER" id="PTHR30250:SF10">
    <property type="entry name" value="LIPOPOLYSACCHARIDE BIOSYNTHESIS PROTEIN WZXC"/>
    <property type="match status" value="1"/>
</dbReference>
<dbReference type="PANTHER" id="PTHR30250">
    <property type="entry name" value="PST FAMILY PREDICTED COLANIC ACID TRANSPORTER"/>
    <property type="match status" value="1"/>
</dbReference>
<comment type="caution">
    <text evidence="8">The sequence shown here is derived from an EMBL/GenBank/DDBJ whole genome shotgun (WGS) entry which is preliminary data.</text>
</comment>
<feature type="transmembrane region" description="Helical" evidence="7">
    <location>
        <begin position="441"/>
        <end position="463"/>
    </location>
</feature>
<evidence type="ECO:0000313" key="8">
    <source>
        <dbReference type="EMBL" id="MRI84625.1"/>
    </source>
</evidence>
<dbReference type="RefSeq" id="WP_153863049.1">
    <property type="nucleotide sequence ID" value="NZ_WJQS01000001.1"/>
</dbReference>
<dbReference type="AlphaFoldDB" id="A0A6I2GM79"/>
<comment type="subcellular location">
    <subcellularLocation>
        <location evidence="1">Cell membrane</location>
        <topology evidence="1">Multi-pass membrane protein</topology>
    </subcellularLocation>
</comment>
<feature type="transmembrane region" description="Helical" evidence="7">
    <location>
        <begin position="46"/>
        <end position="70"/>
    </location>
</feature>
<feature type="transmembrane region" description="Helical" evidence="7">
    <location>
        <begin position="324"/>
        <end position="345"/>
    </location>
</feature>
<evidence type="ECO:0000256" key="6">
    <source>
        <dbReference type="ARBA" id="ARBA00023136"/>
    </source>
</evidence>
<name>A0A6I2GM79_9LACT</name>
<dbReference type="InterPro" id="IPR050833">
    <property type="entry name" value="Poly_Biosynth_Transport"/>
</dbReference>